<feature type="non-terminal residue" evidence="1">
    <location>
        <position position="95"/>
    </location>
</feature>
<dbReference type="EMBL" id="CAJVQC010048477">
    <property type="protein sequence ID" value="CAG8786270.1"/>
    <property type="molecule type" value="Genomic_DNA"/>
</dbReference>
<name>A0ACA9RBC6_9GLOM</name>
<evidence type="ECO:0000313" key="1">
    <source>
        <dbReference type="EMBL" id="CAG8786270.1"/>
    </source>
</evidence>
<evidence type="ECO:0000313" key="2">
    <source>
        <dbReference type="Proteomes" id="UP000789920"/>
    </source>
</evidence>
<proteinExistence type="predicted"/>
<gene>
    <name evidence="1" type="ORF">RPERSI_LOCUS18354</name>
</gene>
<dbReference type="Proteomes" id="UP000789920">
    <property type="component" value="Unassembled WGS sequence"/>
</dbReference>
<accession>A0ACA9RBC6</accession>
<protein>
    <submittedName>
        <fullName evidence="1">30282_t:CDS:1</fullName>
    </submittedName>
</protein>
<organism evidence="1 2">
    <name type="scientific">Racocetra persica</name>
    <dbReference type="NCBI Taxonomy" id="160502"/>
    <lineage>
        <taxon>Eukaryota</taxon>
        <taxon>Fungi</taxon>
        <taxon>Fungi incertae sedis</taxon>
        <taxon>Mucoromycota</taxon>
        <taxon>Glomeromycotina</taxon>
        <taxon>Glomeromycetes</taxon>
        <taxon>Diversisporales</taxon>
        <taxon>Gigasporaceae</taxon>
        <taxon>Racocetra</taxon>
    </lineage>
</organism>
<comment type="caution">
    <text evidence="1">The sequence shown here is derived from an EMBL/GenBank/DDBJ whole genome shotgun (WGS) entry which is preliminary data.</text>
</comment>
<keyword evidence="2" id="KW-1185">Reference proteome</keyword>
<sequence length="95" mass="11348">MYQERKLSSKEIEFRVNNEYQIRQPKGAHTILDKQNNFIGFILSKPKPEKKSIILLWNMNLGFFSNKLKLIECYSRLFELIEKKKNEDNYSNFAG</sequence>
<reference evidence="1" key="1">
    <citation type="submission" date="2021-06" db="EMBL/GenBank/DDBJ databases">
        <authorList>
            <person name="Kallberg Y."/>
            <person name="Tangrot J."/>
            <person name="Rosling A."/>
        </authorList>
    </citation>
    <scope>NUCLEOTIDE SEQUENCE</scope>
    <source>
        <strain evidence="1">MA461A</strain>
    </source>
</reference>